<dbReference type="PANTHER" id="PTHR31811">
    <property type="entry name" value="TRNA A64-2'-O-RIBOSYLPHOSPHATE TRANSFERASE"/>
    <property type="match status" value="1"/>
</dbReference>
<feature type="domain" description="Rit1 N-terminal" evidence="1">
    <location>
        <begin position="15"/>
        <end position="295"/>
    </location>
</feature>
<dbReference type="Proteomes" id="UP001300502">
    <property type="component" value="Unassembled WGS sequence"/>
</dbReference>
<organism evidence="2 3">
    <name type="scientific">Galdieria yellowstonensis</name>
    <dbReference type="NCBI Taxonomy" id="3028027"/>
    <lineage>
        <taxon>Eukaryota</taxon>
        <taxon>Rhodophyta</taxon>
        <taxon>Bangiophyceae</taxon>
        <taxon>Galdieriales</taxon>
        <taxon>Galdieriaceae</taxon>
        <taxon>Galdieria</taxon>
    </lineage>
</organism>
<keyword evidence="3" id="KW-1185">Reference proteome</keyword>
<dbReference type="GO" id="GO:0005737">
    <property type="term" value="C:cytoplasm"/>
    <property type="evidence" value="ECO:0007669"/>
    <property type="project" value="TreeGrafter"/>
</dbReference>
<proteinExistence type="predicted"/>
<evidence type="ECO:0000259" key="1">
    <source>
        <dbReference type="Pfam" id="PF17184"/>
    </source>
</evidence>
<dbReference type="EMBL" id="JANCYU010000011">
    <property type="protein sequence ID" value="KAK4523121.1"/>
    <property type="molecule type" value="Genomic_DNA"/>
</dbReference>
<reference evidence="2 3" key="1">
    <citation type="submission" date="2022-07" db="EMBL/GenBank/DDBJ databases">
        <title>Genome-wide signatures of adaptation to extreme environments.</title>
        <authorList>
            <person name="Cho C.H."/>
            <person name="Yoon H.S."/>
        </authorList>
    </citation>
    <scope>NUCLEOTIDE SEQUENCE [LARGE SCALE GENOMIC DNA]</scope>
    <source>
        <strain evidence="2 3">108.79 E11</strain>
    </source>
</reference>
<accession>A0AAV9I3Q9</accession>
<dbReference type="Pfam" id="PF17184">
    <property type="entry name" value="Rit1_C"/>
    <property type="match status" value="1"/>
</dbReference>
<evidence type="ECO:0000313" key="3">
    <source>
        <dbReference type="Proteomes" id="UP001300502"/>
    </source>
</evidence>
<dbReference type="InterPro" id="IPR033449">
    <property type="entry name" value="Rit1_N"/>
</dbReference>
<gene>
    <name evidence="2" type="ORF">GAYE_PCTG36G1012</name>
</gene>
<comment type="caution">
    <text evidence="2">The sequence shown here is derived from an EMBL/GenBank/DDBJ whole genome shotgun (WGS) entry which is preliminary data.</text>
</comment>
<dbReference type="InterPro" id="IPR007306">
    <property type="entry name" value="Rit1"/>
</dbReference>
<protein>
    <recommendedName>
        <fullName evidence="1">Rit1 N-terminal domain-containing protein</fullName>
    </recommendedName>
</protein>
<name>A0AAV9I3Q9_9RHOD</name>
<dbReference type="GO" id="GO:0019988">
    <property type="term" value="P:charged-tRNA amino acid modification"/>
    <property type="evidence" value="ECO:0007669"/>
    <property type="project" value="InterPro"/>
</dbReference>
<evidence type="ECO:0000313" key="2">
    <source>
        <dbReference type="EMBL" id="KAK4523121.1"/>
    </source>
</evidence>
<dbReference type="AlphaFoldDB" id="A0AAV9I3Q9"/>
<dbReference type="PANTHER" id="PTHR31811:SF0">
    <property type="entry name" value="TRNA A64-2'-O-RIBOSYLPHOSPHATE TRANSFERASE"/>
    <property type="match status" value="1"/>
</dbReference>
<dbReference type="GO" id="GO:0043399">
    <property type="term" value="F:tRNA adenosine(64)-2'-O-ribosylphosphate transferase activity"/>
    <property type="evidence" value="ECO:0007669"/>
    <property type="project" value="InterPro"/>
</dbReference>
<sequence length="531" mass="61444">MEDELGTCKDITRELRNSSLSPLNRLCSIVYDASFVDRIVSLLPSKLPVGGNWRAGRWYVRAEKASFECCFKSADGHYGQWNFSFWRNNLQLLRLLFAKGGAVVVDTTRQGKRFPDSLSKTIPIWCFIINTVLGDFGVWREDNCNNTVCLPEWVPKEERHWILERSKKWLTMIREHEEFQSVLLELVSEYSVRKPLKPIWLSRDQPHIEQVLSELVNISFIPVLCVSVSSPNDNQSWLTHSLKSGETYGFRYIQGAGDDEESWSCGLFPELFWRYEEELLSTDTALIKECIKDLLERVKSVPASIGKFSRHMGHIQVLRAGGAEEHTKNGVDLFWGGWVSMEFLPLLYPYCIDVHIVLSVGYRNSPLIDGLPTVLSKFGDTCQVVCVNVVDRAGRLESKRFGLERALKQVFHYLDYFLQKKNNVMIWCPFDTDWSTCCVLTWLALRSTAKHPLKIVKEDNRLDQQIWLVDWERQETLEDKTALITLFWWLSLSFDLHAPSRSSVQQMHRFLWGDKRALQKMTLGGNFEAPK</sequence>